<dbReference type="KEGG" id="tsig:D6T69_11885"/>
<evidence type="ECO:0000313" key="2">
    <source>
        <dbReference type="Proteomes" id="UP000274593"/>
    </source>
</evidence>
<accession>A0A3S8R8U0</accession>
<reference evidence="1 2" key="1">
    <citation type="submission" date="2018-09" db="EMBL/GenBank/DDBJ databases">
        <title>Insights into the microbiota of Asian seabass (Lates calcarifer) with tenacibaculosis symptoms and description of sp. nov. Tenacibaculum singaporense.</title>
        <authorList>
            <person name="Miyake S."/>
            <person name="Soh M."/>
            <person name="Azman M.N."/>
            <person name="Ngoh S.Y."/>
            <person name="Orban L."/>
        </authorList>
    </citation>
    <scope>NUCLEOTIDE SEQUENCE [LARGE SCALE GENOMIC DNA]</scope>
    <source>
        <strain evidence="1 2">DSM 106434</strain>
    </source>
</reference>
<evidence type="ECO:0000313" key="1">
    <source>
        <dbReference type="EMBL" id="AZJ36191.1"/>
    </source>
</evidence>
<name>A0A3S8R8U0_9FLAO</name>
<dbReference type="AlphaFoldDB" id="A0A3S8R8U0"/>
<gene>
    <name evidence="1" type="ORF">D6T69_11885</name>
</gene>
<dbReference type="RefSeq" id="WP_125067930.1">
    <property type="nucleotide sequence ID" value="NZ_CP032548.1"/>
</dbReference>
<organism evidence="1 2">
    <name type="scientific">Tenacibaculum singaporense</name>
    <dbReference type="NCBI Taxonomy" id="2358479"/>
    <lineage>
        <taxon>Bacteria</taxon>
        <taxon>Pseudomonadati</taxon>
        <taxon>Bacteroidota</taxon>
        <taxon>Flavobacteriia</taxon>
        <taxon>Flavobacteriales</taxon>
        <taxon>Flavobacteriaceae</taxon>
        <taxon>Tenacibaculum</taxon>
    </lineage>
</organism>
<dbReference type="Proteomes" id="UP000274593">
    <property type="component" value="Chromosome"/>
</dbReference>
<dbReference type="EMBL" id="CP032548">
    <property type="protein sequence ID" value="AZJ36191.1"/>
    <property type="molecule type" value="Genomic_DNA"/>
</dbReference>
<keyword evidence="2" id="KW-1185">Reference proteome</keyword>
<sequence>MKSNLKSIGAFAQENKTLNNQTMGSVKGGKGGPYEEPLFTFKEYSTSARTEGGDTDCVDYF</sequence>
<proteinExistence type="predicted"/>
<protein>
    <submittedName>
        <fullName evidence="1">Uncharacterized protein</fullName>
    </submittedName>
</protein>